<evidence type="ECO:0000313" key="2">
    <source>
        <dbReference type="Proteomes" id="UP001431783"/>
    </source>
</evidence>
<reference evidence="1 2" key="1">
    <citation type="submission" date="2023-03" db="EMBL/GenBank/DDBJ databases">
        <title>Genome insight into feeding habits of ladybird beetles.</title>
        <authorList>
            <person name="Li H.-S."/>
            <person name="Huang Y.-H."/>
            <person name="Pang H."/>
        </authorList>
    </citation>
    <scope>NUCLEOTIDE SEQUENCE [LARGE SCALE GENOMIC DNA]</scope>
    <source>
        <strain evidence="1">SYSU_2023b</strain>
        <tissue evidence="1">Whole body</tissue>
    </source>
</reference>
<accession>A0AAW1U1U0</accession>
<protein>
    <submittedName>
        <fullName evidence="1">Uncharacterized protein</fullName>
    </submittedName>
</protein>
<dbReference type="Proteomes" id="UP001431783">
    <property type="component" value="Unassembled WGS sequence"/>
</dbReference>
<keyword evidence="2" id="KW-1185">Reference proteome</keyword>
<dbReference type="AlphaFoldDB" id="A0AAW1U1U0"/>
<comment type="caution">
    <text evidence="1">The sequence shown here is derived from an EMBL/GenBank/DDBJ whole genome shotgun (WGS) entry which is preliminary data.</text>
</comment>
<organism evidence="1 2">
    <name type="scientific">Henosepilachna vigintioctopunctata</name>
    <dbReference type="NCBI Taxonomy" id="420089"/>
    <lineage>
        <taxon>Eukaryota</taxon>
        <taxon>Metazoa</taxon>
        <taxon>Ecdysozoa</taxon>
        <taxon>Arthropoda</taxon>
        <taxon>Hexapoda</taxon>
        <taxon>Insecta</taxon>
        <taxon>Pterygota</taxon>
        <taxon>Neoptera</taxon>
        <taxon>Endopterygota</taxon>
        <taxon>Coleoptera</taxon>
        <taxon>Polyphaga</taxon>
        <taxon>Cucujiformia</taxon>
        <taxon>Coccinelloidea</taxon>
        <taxon>Coccinellidae</taxon>
        <taxon>Epilachninae</taxon>
        <taxon>Epilachnini</taxon>
        <taxon>Henosepilachna</taxon>
    </lineage>
</organism>
<gene>
    <name evidence="1" type="ORF">WA026_005415</name>
</gene>
<proteinExistence type="predicted"/>
<dbReference type="EMBL" id="JARQZJ010000032">
    <property type="protein sequence ID" value="KAK9874582.1"/>
    <property type="molecule type" value="Genomic_DNA"/>
</dbReference>
<evidence type="ECO:0000313" key="1">
    <source>
        <dbReference type="EMBL" id="KAK9874582.1"/>
    </source>
</evidence>
<sequence length="98" mass="11486">MSSSEILQDLAMLTKSLMIREGIKRYQLQIHGFCEKGENFIGDVVFFSVVNLDTNKKHNLVMKTAKRSEDIRKTIPVVFAYKRESFMYRDVFPAMKKF</sequence>
<name>A0AAW1U1U0_9CUCU</name>